<evidence type="ECO:0000256" key="1">
    <source>
        <dbReference type="SAM" id="SignalP"/>
    </source>
</evidence>
<dbReference type="AlphaFoldDB" id="A0A913Z0L8"/>
<feature type="signal peptide" evidence="1">
    <location>
        <begin position="1"/>
        <end position="21"/>
    </location>
</feature>
<name>A0A913Z0L8_PATMI</name>
<protein>
    <submittedName>
        <fullName evidence="2">Uncharacterized protein</fullName>
    </submittedName>
</protein>
<feature type="chain" id="PRO_5037940825" evidence="1">
    <location>
        <begin position="22"/>
        <end position="217"/>
    </location>
</feature>
<dbReference type="GeneID" id="119719789"/>
<dbReference type="EnsemblMetazoa" id="XM_038189279.1">
    <property type="protein sequence ID" value="XP_038045207.1"/>
    <property type="gene ID" value="LOC119719789"/>
</dbReference>
<evidence type="ECO:0000313" key="3">
    <source>
        <dbReference type="Proteomes" id="UP000887568"/>
    </source>
</evidence>
<dbReference type="OrthoDB" id="10114546at2759"/>
<evidence type="ECO:0000313" key="2">
    <source>
        <dbReference type="EnsemblMetazoa" id="XP_038045207.1"/>
    </source>
</evidence>
<dbReference type="Proteomes" id="UP000887568">
    <property type="component" value="Unplaced"/>
</dbReference>
<keyword evidence="1" id="KW-0732">Signal</keyword>
<keyword evidence="3" id="KW-1185">Reference proteome</keyword>
<organism evidence="2 3">
    <name type="scientific">Patiria miniata</name>
    <name type="common">Bat star</name>
    <name type="synonym">Asterina miniata</name>
    <dbReference type="NCBI Taxonomy" id="46514"/>
    <lineage>
        <taxon>Eukaryota</taxon>
        <taxon>Metazoa</taxon>
        <taxon>Echinodermata</taxon>
        <taxon>Eleutherozoa</taxon>
        <taxon>Asterozoa</taxon>
        <taxon>Asteroidea</taxon>
        <taxon>Valvatacea</taxon>
        <taxon>Valvatida</taxon>
        <taxon>Asterinidae</taxon>
        <taxon>Patiria</taxon>
    </lineage>
</organism>
<accession>A0A913Z0L8</accession>
<sequence length="217" mass="23803">MAMAVLQFLSFMLVMVGLTLACQPPEASDSQSLEERAKVPDYIIYGTVISDKMKTITNKSIDVEYEVKLEPLCWLKRDHESAITGDGAETNSTNQDDMGLQNITVREEAADCVKNDLKMGKEYILFLKKYEGGMYVVFDVNEESGAIEEPSDGQFEAVHRGIYASIQGRPEAECREGVAIPCFVGNDTRNVCSKGVAQGVAVWALVLPAVIALAGYF</sequence>
<reference evidence="2" key="1">
    <citation type="submission" date="2022-11" db="UniProtKB">
        <authorList>
            <consortium name="EnsemblMetazoa"/>
        </authorList>
    </citation>
    <scope>IDENTIFICATION</scope>
</reference>
<dbReference type="RefSeq" id="XP_038045207.1">
    <property type="nucleotide sequence ID" value="XM_038189279.1"/>
</dbReference>
<proteinExistence type="predicted"/>